<dbReference type="InterPro" id="IPR010998">
    <property type="entry name" value="Integrase_recombinase_N"/>
</dbReference>
<dbReference type="Pfam" id="PF14659">
    <property type="entry name" value="Phage_int_SAM_3"/>
    <property type="match status" value="1"/>
</dbReference>
<dbReference type="PROSITE" id="PS51898">
    <property type="entry name" value="TYR_RECOMBINASE"/>
    <property type="match status" value="1"/>
</dbReference>
<name>A0A8I0DP74_9FIRM</name>
<organism evidence="9 10">
    <name type="scientific">Blautia segnis</name>
    <dbReference type="NCBI Taxonomy" id="2763030"/>
    <lineage>
        <taxon>Bacteria</taxon>
        <taxon>Bacillati</taxon>
        <taxon>Bacillota</taxon>
        <taxon>Clostridia</taxon>
        <taxon>Lachnospirales</taxon>
        <taxon>Lachnospiraceae</taxon>
        <taxon>Blautia</taxon>
    </lineage>
</organism>
<dbReference type="GO" id="GO:0003677">
    <property type="term" value="F:DNA binding"/>
    <property type="evidence" value="ECO:0007669"/>
    <property type="project" value="UniProtKB-UniRule"/>
</dbReference>
<accession>A0A8I0DP74</accession>
<comment type="similarity">
    <text evidence="2">Belongs to the 'phage' integrase family.</text>
</comment>
<dbReference type="PANTHER" id="PTHR30349:SF64">
    <property type="entry name" value="PROPHAGE INTEGRASE INTD-RELATED"/>
    <property type="match status" value="1"/>
</dbReference>
<proteinExistence type="inferred from homology"/>
<protein>
    <submittedName>
        <fullName evidence="9">Site-specific integrase</fullName>
    </submittedName>
</protein>
<dbReference type="SUPFAM" id="SSF56349">
    <property type="entry name" value="DNA breaking-rejoining enzymes"/>
    <property type="match status" value="1"/>
</dbReference>
<evidence type="ECO:0000256" key="1">
    <source>
        <dbReference type="ARBA" id="ARBA00003283"/>
    </source>
</evidence>
<comment type="caution">
    <text evidence="9">The sequence shown here is derived from an EMBL/GenBank/DDBJ whole genome shotgun (WGS) entry which is preliminary data.</text>
</comment>
<dbReference type="InterPro" id="IPR050090">
    <property type="entry name" value="Tyrosine_recombinase_XerCD"/>
</dbReference>
<dbReference type="InterPro" id="IPR013762">
    <property type="entry name" value="Integrase-like_cat_sf"/>
</dbReference>
<dbReference type="RefSeq" id="WP_186901358.1">
    <property type="nucleotide sequence ID" value="NZ_JACOOT010000021.1"/>
</dbReference>
<dbReference type="InterPro" id="IPR011010">
    <property type="entry name" value="DNA_brk_join_enz"/>
</dbReference>
<evidence type="ECO:0000256" key="4">
    <source>
        <dbReference type="ARBA" id="ARBA00023125"/>
    </source>
</evidence>
<dbReference type="GO" id="GO:0015074">
    <property type="term" value="P:DNA integration"/>
    <property type="evidence" value="ECO:0007669"/>
    <property type="project" value="UniProtKB-KW"/>
</dbReference>
<evidence type="ECO:0000256" key="3">
    <source>
        <dbReference type="ARBA" id="ARBA00022908"/>
    </source>
</evidence>
<evidence type="ECO:0000259" key="7">
    <source>
        <dbReference type="PROSITE" id="PS51898"/>
    </source>
</evidence>
<feature type="domain" description="Core-binding (CB)" evidence="8">
    <location>
        <begin position="67"/>
        <end position="149"/>
    </location>
</feature>
<dbReference type="GO" id="GO:0006310">
    <property type="term" value="P:DNA recombination"/>
    <property type="evidence" value="ECO:0007669"/>
    <property type="project" value="UniProtKB-KW"/>
</dbReference>
<dbReference type="Pfam" id="PF00589">
    <property type="entry name" value="Phage_integrase"/>
    <property type="match status" value="1"/>
</dbReference>
<evidence type="ECO:0000256" key="6">
    <source>
        <dbReference type="PROSITE-ProRule" id="PRU01248"/>
    </source>
</evidence>
<dbReference type="InterPro" id="IPR044068">
    <property type="entry name" value="CB"/>
</dbReference>
<evidence type="ECO:0000256" key="2">
    <source>
        <dbReference type="ARBA" id="ARBA00008857"/>
    </source>
</evidence>
<keyword evidence="3" id="KW-0229">DNA integration</keyword>
<evidence type="ECO:0000313" key="9">
    <source>
        <dbReference type="EMBL" id="MBC5651319.1"/>
    </source>
</evidence>
<sequence length="435" mass="50940">MGKSLKGKELGRGLYQRSDGLYVARIYTKGSPKPIYLYDSNLAKLKKKRDHEKARYIMGLNAEARKYTTAEWFDEWMKLYNIGRLKNTTINGYVDGFERITDYIGSVRLESLTPAHIRNMVERLQADGYAETSVEHSLTIVNLLLNSAVDSRMIPMNPCKGILIAKSEEAVVDPLQEDEEKVLTKEEIETFLNAAKNTRYYEVFYIILNTGMRIGELAALQWEDIDFHSHRIRVYKTLNKTTNFYDNKKNRVENPYNTKQITTPKKKASYRWIPMSKKVENAFLTWKVKQDMDKEKYGSKWGANNVLKDEYPDLVFTTKPGNLFLPQYGSQECSRILNIIDKKEIKRAQIENREPHLYSVYPHKFRHTFVTRMNQSNMSPFTVSKIAGHSSVNMTNYYTHLEKEYVSDEFNKFIETYEEENIPQIEENTTKDKYE</sequence>
<dbReference type="PROSITE" id="PS51900">
    <property type="entry name" value="CB"/>
    <property type="match status" value="1"/>
</dbReference>
<keyword evidence="5" id="KW-0233">DNA recombination</keyword>
<keyword evidence="10" id="KW-1185">Reference proteome</keyword>
<evidence type="ECO:0000259" key="8">
    <source>
        <dbReference type="PROSITE" id="PS51900"/>
    </source>
</evidence>
<dbReference type="EMBL" id="JACOOT010000021">
    <property type="protein sequence ID" value="MBC5651319.1"/>
    <property type="molecule type" value="Genomic_DNA"/>
</dbReference>
<reference evidence="9 10" key="1">
    <citation type="submission" date="2020-08" db="EMBL/GenBank/DDBJ databases">
        <title>Genome public.</title>
        <authorList>
            <person name="Liu C."/>
            <person name="Sun Q."/>
        </authorList>
    </citation>
    <scope>NUCLEOTIDE SEQUENCE [LARGE SCALE GENOMIC DNA]</scope>
    <source>
        <strain evidence="9 10">BX17</strain>
    </source>
</reference>
<dbReference type="Gene3D" id="1.10.150.130">
    <property type="match status" value="1"/>
</dbReference>
<evidence type="ECO:0000256" key="5">
    <source>
        <dbReference type="ARBA" id="ARBA00023172"/>
    </source>
</evidence>
<gene>
    <name evidence="9" type="ORF">H8S54_09390</name>
</gene>
<dbReference type="AlphaFoldDB" id="A0A8I0DP74"/>
<dbReference type="InterPro" id="IPR002104">
    <property type="entry name" value="Integrase_catalytic"/>
</dbReference>
<dbReference type="Proteomes" id="UP000652847">
    <property type="component" value="Unassembled WGS sequence"/>
</dbReference>
<comment type="function">
    <text evidence="1">Site-specific tyrosine recombinase, which acts by catalyzing the cutting and rejoining of the recombining DNA molecules.</text>
</comment>
<dbReference type="Gene3D" id="1.10.443.10">
    <property type="entry name" value="Intergrase catalytic core"/>
    <property type="match status" value="1"/>
</dbReference>
<evidence type="ECO:0000313" key="10">
    <source>
        <dbReference type="Proteomes" id="UP000652847"/>
    </source>
</evidence>
<dbReference type="InterPro" id="IPR004107">
    <property type="entry name" value="Integrase_SAM-like_N"/>
</dbReference>
<feature type="domain" description="Tyr recombinase" evidence="7">
    <location>
        <begin position="178"/>
        <end position="411"/>
    </location>
</feature>
<keyword evidence="4 6" id="KW-0238">DNA-binding</keyword>
<dbReference type="CDD" id="cd01189">
    <property type="entry name" value="INT_ICEBs1_C_like"/>
    <property type="match status" value="1"/>
</dbReference>
<dbReference type="PANTHER" id="PTHR30349">
    <property type="entry name" value="PHAGE INTEGRASE-RELATED"/>
    <property type="match status" value="1"/>
</dbReference>